<proteinExistence type="predicted"/>
<sequence length="35" mass="4332">FKVWRKRHAGRKTKHLKLRAPAIMRSHCKTQYKNR</sequence>
<comment type="caution">
    <text evidence="1">The sequence shown here is derived from an EMBL/GenBank/DDBJ whole genome shotgun (WGS) entry which is preliminary data.</text>
</comment>
<dbReference type="EMBL" id="LAZR01029601">
    <property type="protein sequence ID" value="KKL59099.1"/>
    <property type="molecule type" value="Genomic_DNA"/>
</dbReference>
<gene>
    <name evidence="1" type="ORF">LCGC14_2218710</name>
</gene>
<protein>
    <submittedName>
        <fullName evidence="1">Uncharacterized protein</fullName>
    </submittedName>
</protein>
<organism evidence="1">
    <name type="scientific">marine sediment metagenome</name>
    <dbReference type="NCBI Taxonomy" id="412755"/>
    <lineage>
        <taxon>unclassified sequences</taxon>
        <taxon>metagenomes</taxon>
        <taxon>ecological metagenomes</taxon>
    </lineage>
</organism>
<dbReference type="AlphaFoldDB" id="A0A0F9DBR6"/>
<dbReference type="Pfam" id="PF10985">
    <property type="entry name" value="DUF2805"/>
    <property type="match status" value="1"/>
</dbReference>
<feature type="non-terminal residue" evidence="1">
    <location>
        <position position="1"/>
    </location>
</feature>
<evidence type="ECO:0000313" key="1">
    <source>
        <dbReference type="EMBL" id="KKL59099.1"/>
    </source>
</evidence>
<name>A0A0F9DBR6_9ZZZZ</name>
<accession>A0A0F9DBR6</accession>
<dbReference type="InterPro" id="IPR019882">
    <property type="entry name" value="CHP03643"/>
</dbReference>
<reference evidence="1" key="1">
    <citation type="journal article" date="2015" name="Nature">
        <title>Complex archaea that bridge the gap between prokaryotes and eukaryotes.</title>
        <authorList>
            <person name="Spang A."/>
            <person name="Saw J.H."/>
            <person name="Jorgensen S.L."/>
            <person name="Zaremba-Niedzwiedzka K."/>
            <person name="Martijn J."/>
            <person name="Lind A.E."/>
            <person name="van Eijk R."/>
            <person name="Schleper C."/>
            <person name="Guy L."/>
            <person name="Ettema T.J."/>
        </authorList>
    </citation>
    <scope>NUCLEOTIDE SEQUENCE</scope>
</reference>